<comment type="caution">
    <text evidence="4">The sequence shown here is derived from an EMBL/GenBank/DDBJ whole genome shotgun (WGS) entry which is preliminary data.</text>
</comment>
<proteinExistence type="predicted"/>
<dbReference type="PANTHER" id="PTHR23222">
    <property type="entry name" value="PROHIBITIN"/>
    <property type="match status" value="1"/>
</dbReference>
<keyword evidence="1" id="KW-0175">Coiled coil</keyword>
<dbReference type="InterPro" id="IPR036013">
    <property type="entry name" value="Band_7/SPFH_dom_sf"/>
</dbReference>
<gene>
    <name evidence="4" type="ORF">ACD_2C00247G0005</name>
</gene>
<keyword evidence="2" id="KW-0472">Membrane</keyword>
<organism evidence="4">
    <name type="scientific">uncultured bacterium</name>
    <name type="common">gcode 4</name>
    <dbReference type="NCBI Taxonomy" id="1234023"/>
    <lineage>
        <taxon>Bacteria</taxon>
        <taxon>environmental samples</taxon>
    </lineage>
</organism>
<dbReference type="PANTHER" id="PTHR23222:SF0">
    <property type="entry name" value="PROHIBITIN 1"/>
    <property type="match status" value="1"/>
</dbReference>
<dbReference type="Gene3D" id="3.30.479.30">
    <property type="entry name" value="Band 7 domain"/>
    <property type="match status" value="1"/>
</dbReference>
<reference evidence="4" key="1">
    <citation type="journal article" date="2012" name="Science">
        <title>Fermentation, hydrogen, and sulfur metabolism in multiple uncultivated bacterial phyla.</title>
        <authorList>
            <person name="Wrighton K.C."/>
            <person name="Thomas B.C."/>
            <person name="Sharon I."/>
            <person name="Miller C.S."/>
            <person name="Castelle C.J."/>
            <person name="VerBerkmoes N.C."/>
            <person name="Wilkins M.J."/>
            <person name="Hettich R.L."/>
            <person name="Lipton M.S."/>
            <person name="Williams K.H."/>
            <person name="Long P.E."/>
            <person name="Banfield J.F."/>
        </authorList>
    </citation>
    <scope>NUCLEOTIDE SEQUENCE [LARGE SCALE GENOMIC DNA]</scope>
</reference>
<evidence type="ECO:0000256" key="2">
    <source>
        <dbReference type="SAM" id="Phobius"/>
    </source>
</evidence>
<dbReference type="SMART" id="SM00244">
    <property type="entry name" value="PHB"/>
    <property type="match status" value="1"/>
</dbReference>
<evidence type="ECO:0000259" key="3">
    <source>
        <dbReference type="SMART" id="SM00244"/>
    </source>
</evidence>
<dbReference type="Pfam" id="PF01145">
    <property type="entry name" value="Band_7"/>
    <property type="match status" value="1"/>
</dbReference>
<feature type="transmembrane region" description="Helical" evidence="2">
    <location>
        <begin position="21"/>
        <end position="40"/>
    </location>
</feature>
<dbReference type="CDD" id="cd03401">
    <property type="entry name" value="SPFH_prohibitin"/>
    <property type="match status" value="1"/>
</dbReference>
<dbReference type="EMBL" id="AMFJ01000247">
    <property type="protein sequence ID" value="EKE29027.1"/>
    <property type="molecule type" value="Genomic_DNA"/>
</dbReference>
<sequence length="275" mass="32362">MATIINWSSFVEEMKRKIWSFIKWLILIIVFFILLWILFWSFGTIKAWEKWILLRFWAVTGLTYNEWLYFKIPYIDDMVIMNVRVLKEQIDAWSASKDLQTINAVVALNFHLSSEHVGQIYREVWLDYKEKIIDPAIQESIKASTAKFTAEELITKREDVKNQIKELLKNKLAPRFIIVDDVNIVNFNFSDSFNKAIEEKVTAEQEALAAKNKLERIKFEAEQKVAESKWKAEASQIEAAALKSNPEILQLRSIEKWNWVLPQVTWANTPFVNIK</sequence>
<keyword evidence="2" id="KW-1133">Transmembrane helix</keyword>
<protein>
    <recommendedName>
        <fullName evidence="3">Band 7 domain-containing protein</fullName>
    </recommendedName>
</protein>
<evidence type="ECO:0000313" key="4">
    <source>
        <dbReference type="EMBL" id="EKE29027.1"/>
    </source>
</evidence>
<feature type="domain" description="Band 7" evidence="3">
    <location>
        <begin position="40"/>
        <end position="201"/>
    </location>
</feature>
<evidence type="ECO:0000256" key="1">
    <source>
        <dbReference type="SAM" id="Coils"/>
    </source>
</evidence>
<dbReference type="InterPro" id="IPR000163">
    <property type="entry name" value="Prohibitin"/>
</dbReference>
<dbReference type="GO" id="GO:0016020">
    <property type="term" value="C:membrane"/>
    <property type="evidence" value="ECO:0007669"/>
    <property type="project" value="InterPro"/>
</dbReference>
<dbReference type="InterPro" id="IPR001107">
    <property type="entry name" value="Band_7"/>
</dbReference>
<dbReference type="AlphaFoldDB" id="K2G3Z4"/>
<dbReference type="SUPFAM" id="SSF117892">
    <property type="entry name" value="Band 7/SPFH domain"/>
    <property type="match status" value="1"/>
</dbReference>
<feature type="coiled-coil region" evidence="1">
    <location>
        <begin position="150"/>
        <end position="220"/>
    </location>
</feature>
<dbReference type="PRINTS" id="PR00679">
    <property type="entry name" value="PROHIBITIN"/>
</dbReference>
<name>K2G3Z4_9BACT</name>
<keyword evidence="2" id="KW-0812">Transmembrane</keyword>
<accession>K2G3Z4</accession>